<dbReference type="Gene3D" id="2.130.10.10">
    <property type="entry name" value="YVTN repeat-like/Quinoprotein amine dehydrogenase"/>
    <property type="match status" value="2"/>
</dbReference>
<dbReference type="InterPro" id="IPR015943">
    <property type="entry name" value="WD40/YVTN_repeat-like_dom_sf"/>
</dbReference>
<sequence length="323" mass="36513">MSSTLKRRRITSNYLTSLRSVTCVEFGRNEYEIFSAGAVDSVVKCWDIRRINRIKKKEMSRPVYEISCSSQKGTRRGISSSKLLGAQHGTSRLLVNVSNDSVAVLDLGVYARNCQPKTNLRCVGHRTTSFYSKATFSTEGDFIAAASADGLVYVWDAHLRTLYDQTLNLSNSSDKSIRRLPCLALKGHENEVSGFAWNLQDLTQLVSCSDDGTVRCWQVDGERLERSKVTQFQVETSHENDSDNYNTTHWTNWNDFILQPDGYAYRIQCLSVPKLSSSVNHLADSSLRATHYETTSHLSSIHTLGELKEKQQSDRHFEHVVVE</sequence>
<dbReference type="SMART" id="SM00320">
    <property type="entry name" value="WD40"/>
    <property type="match status" value="3"/>
</dbReference>
<evidence type="ECO:0000256" key="1">
    <source>
        <dbReference type="ARBA" id="ARBA00004906"/>
    </source>
</evidence>
<dbReference type="Proteomes" id="UP000054928">
    <property type="component" value="Unassembled WGS sequence"/>
</dbReference>
<dbReference type="GeneID" id="36398151"/>
<evidence type="ECO:0000256" key="3">
    <source>
        <dbReference type="ARBA" id="ARBA00038344"/>
    </source>
</evidence>
<evidence type="ECO:0000313" key="6">
    <source>
        <dbReference type="Proteomes" id="UP000054928"/>
    </source>
</evidence>
<name>A0A0P1A7E3_PLAHL</name>
<comment type="pathway">
    <text evidence="1">Protein modification; protein ubiquitination.</text>
</comment>
<dbReference type="EMBL" id="CCYD01000207">
    <property type="protein sequence ID" value="CEG36548.1"/>
    <property type="molecule type" value="Genomic_DNA"/>
</dbReference>
<dbReference type="GO" id="GO:0043161">
    <property type="term" value="P:proteasome-mediated ubiquitin-dependent protein catabolic process"/>
    <property type="evidence" value="ECO:0007669"/>
    <property type="project" value="TreeGrafter"/>
</dbReference>
<dbReference type="OrthoDB" id="2096344at2759"/>
<protein>
    <submittedName>
        <fullName evidence="5">WD40 repeat-containing protein L2DTL</fullName>
    </submittedName>
</protein>
<dbReference type="InterPro" id="IPR001680">
    <property type="entry name" value="WD40_rpt"/>
</dbReference>
<comment type="similarity">
    <text evidence="3">Belongs to the WD repeat cdt2 family.</text>
</comment>
<dbReference type="Pfam" id="PF00400">
    <property type="entry name" value="WD40"/>
    <property type="match status" value="2"/>
</dbReference>
<dbReference type="RefSeq" id="XP_024572917.1">
    <property type="nucleotide sequence ID" value="XM_024721774.1"/>
</dbReference>
<keyword evidence="4" id="KW-0853">WD repeat</keyword>
<feature type="repeat" description="WD" evidence="4">
    <location>
        <begin position="185"/>
        <end position="227"/>
    </location>
</feature>
<dbReference type="PANTHER" id="PTHR22852">
    <property type="entry name" value="LETHAL 2 DENTICLELESS PROTEIN RETINOIC ACID-REGULATED NUCLEAR MATRIX-ASSOCIATED PROTEIN"/>
    <property type="match status" value="1"/>
</dbReference>
<dbReference type="InterPro" id="IPR036322">
    <property type="entry name" value="WD40_repeat_dom_sf"/>
</dbReference>
<dbReference type="STRING" id="4781.A0A0P1A7E3"/>
<organism evidence="5 6">
    <name type="scientific">Plasmopara halstedii</name>
    <name type="common">Downy mildew of sunflower</name>
    <dbReference type="NCBI Taxonomy" id="4781"/>
    <lineage>
        <taxon>Eukaryota</taxon>
        <taxon>Sar</taxon>
        <taxon>Stramenopiles</taxon>
        <taxon>Oomycota</taxon>
        <taxon>Peronosporomycetes</taxon>
        <taxon>Peronosporales</taxon>
        <taxon>Peronosporaceae</taxon>
        <taxon>Plasmopara</taxon>
    </lineage>
</organism>
<dbReference type="SUPFAM" id="SSF50978">
    <property type="entry name" value="WD40 repeat-like"/>
    <property type="match status" value="1"/>
</dbReference>
<dbReference type="PANTHER" id="PTHR22852:SF0">
    <property type="entry name" value="DENTICLELESS PROTEIN HOMOLOG"/>
    <property type="match status" value="1"/>
</dbReference>
<reference evidence="6" key="1">
    <citation type="submission" date="2014-09" db="EMBL/GenBank/DDBJ databases">
        <authorList>
            <person name="Sharma Rahul"/>
            <person name="Thines Marco"/>
        </authorList>
    </citation>
    <scope>NUCLEOTIDE SEQUENCE [LARGE SCALE GENOMIC DNA]</scope>
</reference>
<dbReference type="GO" id="GO:0030674">
    <property type="term" value="F:protein-macromolecule adaptor activity"/>
    <property type="evidence" value="ECO:0007669"/>
    <property type="project" value="TreeGrafter"/>
</dbReference>
<accession>A0A0P1A7E3</accession>
<feature type="repeat" description="WD" evidence="4">
    <location>
        <begin position="136"/>
        <end position="156"/>
    </location>
</feature>
<evidence type="ECO:0000313" key="5">
    <source>
        <dbReference type="EMBL" id="CEG36548.1"/>
    </source>
</evidence>
<keyword evidence="2" id="KW-0833">Ubl conjugation pathway</keyword>
<dbReference type="InterPro" id="IPR051865">
    <property type="entry name" value="WD-repeat_CDT2_adapter"/>
</dbReference>
<dbReference type="AlphaFoldDB" id="A0A0P1A7E3"/>
<keyword evidence="6" id="KW-1185">Reference proteome</keyword>
<evidence type="ECO:0000256" key="2">
    <source>
        <dbReference type="ARBA" id="ARBA00022786"/>
    </source>
</evidence>
<evidence type="ECO:0000256" key="4">
    <source>
        <dbReference type="PROSITE-ProRule" id="PRU00221"/>
    </source>
</evidence>
<dbReference type="GO" id="GO:0005634">
    <property type="term" value="C:nucleus"/>
    <property type="evidence" value="ECO:0007669"/>
    <property type="project" value="TreeGrafter"/>
</dbReference>
<dbReference type="PROSITE" id="PS50082">
    <property type="entry name" value="WD_REPEATS_2"/>
    <property type="match status" value="2"/>
</dbReference>
<proteinExistence type="inferred from homology"/>
<dbReference type="PROSITE" id="PS50294">
    <property type="entry name" value="WD_REPEATS_REGION"/>
    <property type="match status" value="1"/>
</dbReference>